<evidence type="ECO:0000313" key="4">
    <source>
        <dbReference type="Proteomes" id="UP000184310"/>
    </source>
</evidence>
<proteinExistence type="predicted"/>
<dbReference type="Proteomes" id="UP000184310">
    <property type="component" value="Unassembled WGS sequence"/>
</dbReference>
<evidence type="ECO:0000256" key="1">
    <source>
        <dbReference type="SAM" id="Phobius"/>
    </source>
</evidence>
<dbReference type="Gene3D" id="3.30.1380.10">
    <property type="match status" value="1"/>
</dbReference>
<evidence type="ECO:0000313" key="3">
    <source>
        <dbReference type="EMBL" id="SHI92778.1"/>
    </source>
</evidence>
<dbReference type="GO" id="GO:0004180">
    <property type="term" value="F:carboxypeptidase activity"/>
    <property type="evidence" value="ECO:0007669"/>
    <property type="project" value="UniProtKB-KW"/>
</dbReference>
<name>A0A1M6F4Y2_9CLOT</name>
<dbReference type="RefSeq" id="WP_084108371.1">
    <property type="nucleotide sequence ID" value="NZ_FQZB01000005.1"/>
</dbReference>
<keyword evidence="4" id="KW-1185">Reference proteome</keyword>
<feature type="transmembrane region" description="Helical" evidence="1">
    <location>
        <begin position="21"/>
        <end position="41"/>
    </location>
</feature>
<evidence type="ECO:0000259" key="2">
    <source>
        <dbReference type="Pfam" id="PF02557"/>
    </source>
</evidence>
<keyword evidence="3" id="KW-0121">Carboxypeptidase</keyword>
<keyword evidence="1" id="KW-1133">Transmembrane helix</keyword>
<dbReference type="Pfam" id="PF02557">
    <property type="entry name" value="VanY"/>
    <property type="match status" value="1"/>
</dbReference>
<dbReference type="InterPro" id="IPR009045">
    <property type="entry name" value="Zn_M74/Hedgehog-like"/>
</dbReference>
<gene>
    <name evidence="3" type="ORF">SAMN02745163_01038</name>
</gene>
<keyword evidence="1" id="KW-0472">Membrane</keyword>
<dbReference type="CDD" id="cd14852">
    <property type="entry name" value="LD-carboxypeptidase"/>
    <property type="match status" value="1"/>
</dbReference>
<dbReference type="PANTHER" id="PTHR34385:SF1">
    <property type="entry name" value="PEPTIDOGLYCAN L-ALANYL-D-GLUTAMATE ENDOPEPTIDASE CWLK"/>
    <property type="match status" value="1"/>
</dbReference>
<keyword evidence="3" id="KW-0645">Protease</keyword>
<dbReference type="OrthoDB" id="9792074at2"/>
<feature type="domain" description="D-alanyl-D-alanine carboxypeptidase-like core" evidence="2">
    <location>
        <begin position="128"/>
        <end position="254"/>
    </location>
</feature>
<dbReference type="InterPro" id="IPR052179">
    <property type="entry name" value="DD-CPase-like"/>
</dbReference>
<dbReference type="InterPro" id="IPR003709">
    <property type="entry name" value="VanY-like_core_dom"/>
</dbReference>
<dbReference type="EMBL" id="FQZB01000005">
    <property type="protein sequence ID" value="SHI92778.1"/>
    <property type="molecule type" value="Genomic_DNA"/>
</dbReference>
<dbReference type="InterPro" id="IPR058193">
    <property type="entry name" value="VanY/YodJ_core_dom"/>
</dbReference>
<sequence>MRDLKKFLKNPSKKLVFLSDIMMYIIYLIIIGTSIFTINSICKNQELRKSEKEAIEIAKKVTEKQQLLAKTEENTKKKYDENIKNICDSNEYLKLVNKNMLLDKNYKPQDLIIPKVKIAKKASPEIRQMRKEAAEALEKMFYDARRDDINLMIVSAYRSYDSQEEVYENKLKNAGIEETNKYVAKPGSSEHQTGLAVDINGIKFSDLNEDFAKTKEGLWIKDNCSKYGFIIRYPKGKETITGYSYEPWHIRYVGLETAKIITEKGITLDEYLLEIAKNKI</sequence>
<dbReference type="STRING" id="1121302.SAMN02745163_01038"/>
<dbReference type="AlphaFoldDB" id="A0A1M6F4Y2"/>
<organism evidence="3 4">
    <name type="scientific">Clostridium cavendishii DSM 21758</name>
    <dbReference type="NCBI Taxonomy" id="1121302"/>
    <lineage>
        <taxon>Bacteria</taxon>
        <taxon>Bacillati</taxon>
        <taxon>Bacillota</taxon>
        <taxon>Clostridia</taxon>
        <taxon>Eubacteriales</taxon>
        <taxon>Clostridiaceae</taxon>
        <taxon>Clostridium</taxon>
    </lineage>
</organism>
<dbReference type="SUPFAM" id="SSF55166">
    <property type="entry name" value="Hedgehog/DD-peptidase"/>
    <property type="match status" value="1"/>
</dbReference>
<keyword evidence="3" id="KW-0378">Hydrolase</keyword>
<protein>
    <submittedName>
        <fullName evidence="3">D-alanyl-D-alanine carboxypeptidase</fullName>
    </submittedName>
</protein>
<reference evidence="3 4" key="1">
    <citation type="submission" date="2016-11" db="EMBL/GenBank/DDBJ databases">
        <authorList>
            <person name="Jaros S."/>
            <person name="Januszkiewicz K."/>
            <person name="Wedrychowicz H."/>
        </authorList>
    </citation>
    <scope>NUCLEOTIDE SEQUENCE [LARGE SCALE GENOMIC DNA]</scope>
    <source>
        <strain evidence="3 4">DSM 21758</strain>
    </source>
</reference>
<keyword evidence="1" id="KW-0812">Transmembrane</keyword>
<accession>A0A1M6F4Y2</accession>
<dbReference type="GO" id="GO:0006508">
    <property type="term" value="P:proteolysis"/>
    <property type="evidence" value="ECO:0007669"/>
    <property type="project" value="InterPro"/>
</dbReference>
<dbReference type="PANTHER" id="PTHR34385">
    <property type="entry name" value="D-ALANYL-D-ALANINE CARBOXYPEPTIDASE"/>
    <property type="match status" value="1"/>
</dbReference>